<dbReference type="PANTHER" id="PTHR36503">
    <property type="entry name" value="BLR2520 PROTEIN"/>
    <property type="match status" value="1"/>
</dbReference>
<comment type="caution">
    <text evidence="2">The sequence shown here is derived from an EMBL/GenBank/DDBJ whole genome shotgun (WGS) entry which is preliminary data.</text>
</comment>
<accession>A0A0R2BJU3</accession>
<dbReference type="EMBL" id="AYYK01000004">
    <property type="protein sequence ID" value="KRM79392.1"/>
    <property type="molecule type" value="Genomic_DNA"/>
</dbReference>
<dbReference type="SUPFAM" id="SSF54593">
    <property type="entry name" value="Glyoxalase/Bleomycin resistance protein/Dihydroxybiphenyl dioxygenase"/>
    <property type="match status" value="1"/>
</dbReference>
<dbReference type="PATRIC" id="fig|1423738.3.peg.1584"/>
<dbReference type="Gene3D" id="3.10.180.10">
    <property type="entry name" value="2,3-Dihydroxybiphenyl 1,2-Dioxygenase, domain 1"/>
    <property type="match status" value="1"/>
</dbReference>
<reference evidence="2 3" key="1">
    <citation type="journal article" date="2015" name="Genome Announc.">
        <title>Expanding the biotechnology potential of lactobacilli through comparative genomics of 213 strains and associated genera.</title>
        <authorList>
            <person name="Sun Z."/>
            <person name="Harris H.M."/>
            <person name="McCann A."/>
            <person name="Guo C."/>
            <person name="Argimon S."/>
            <person name="Zhang W."/>
            <person name="Yang X."/>
            <person name="Jeffery I.B."/>
            <person name="Cooney J.C."/>
            <person name="Kagawa T.F."/>
            <person name="Liu W."/>
            <person name="Song Y."/>
            <person name="Salvetti E."/>
            <person name="Wrobel A."/>
            <person name="Rasinkangas P."/>
            <person name="Parkhill J."/>
            <person name="Rea M.C."/>
            <person name="O'Sullivan O."/>
            <person name="Ritari J."/>
            <person name="Douillard F.P."/>
            <person name="Paul Ross R."/>
            <person name="Yang R."/>
            <person name="Briner A.E."/>
            <person name="Felis G.E."/>
            <person name="de Vos W.M."/>
            <person name="Barrangou R."/>
            <person name="Klaenhammer T.R."/>
            <person name="Caufield P.W."/>
            <person name="Cui Y."/>
            <person name="Zhang H."/>
            <person name="O'Toole P.W."/>
        </authorList>
    </citation>
    <scope>NUCLEOTIDE SEQUENCE [LARGE SCALE GENOMIC DNA]</scope>
    <source>
        <strain evidence="2 3">DSM 20335</strain>
    </source>
</reference>
<dbReference type="PANTHER" id="PTHR36503:SF2">
    <property type="entry name" value="BLR2408 PROTEIN"/>
    <property type="match status" value="1"/>
</dbReference>
<sequence length="139" mass="15436">MVFANFPVQDLKKATAFYEKLGFTQNKEFSDEHAGGMIWDDNFWVMLLTPEFYQGFIGDCQIIDPHKMSGALVAFSLPSAEAVRQFGQAAQDNGGSYYLSKPNAEIPDDVMLGYEVVDLDGNILEPTWMATPSQAPEIS</sequence>
<protein>
    <submittedName>
        <fullName evidence="2">Glyoxalase family protein</fullName>
    </submittedName>
</protein>
<gene>
    <name evidence="2" type="ORF">FC84_GL001567</name>
</gene>
<keyword evidence="3" id="KW-1185">Reference proteome</keyword>
<evidence type="ECO:0000313" key="3">
    <source>
        <dbReference type="Proteomes" id="UP000051813"/>
    </source>
</evidence>
<feature type="domain" description="Glyoxalase/Bleomycin resistance-like N-terminal" evidence="1">
    <location>
        <begin position="2"/>
        <end position="30"/>
    </location>
</feature>
<evidence type="ECO:0000259" key="1">
    <source>
        <dbReference type="Pfam" id="PF22677"/>
    </source>
</evidence>
<dbReference type="Pfam" id="PF22677">
    <property type="entry name" value="Ble-like_N"/>
    <property type="match status" value="1"/>
</dbReference>
<dbReference type="AlphaFoldDB" id="A0A0R2BJU3"/>
<organism evidence="2 3">
    <name type="scientific">Lapidilactobacillus dextrinicus DSM 20335</name>
    <dbReference type="NCBI Taxonomy" id="1423738"/>
    <lineage>
        <taxon>Bacteria</taxon>
        <taxon>Bacillati</taxon>
        <taxon>Bacillota</taxon>
        <taxon>Bacilli</taxon>
        <taxon>Lactobacillales</taxon>
        <taxon>Lactobacillaceae</taxon>
        <taxon>Lapidilactobacillus</taxon>
    </lineage>
</organism>
<proteinExistence type="predicted"/>
<dbReference type="InterPro" id="IPR029068">
    <property type="entry name" value="Glyas_Bleomycin-R_OHBP_Dase"/>
</dbReference>
<evidence type="ECO:0000313" key="2">
    <source>
        <dbReference type="EMBL" id="KRM79392.1"/>
    </source>
</evidence>
<dbReference type="STRING" id="1423738.FC84_GL001567"/>
<name>A0A0R2BJU3_9LACO</name>
<dbReference type="Proteomes" id="UP000051813">
    <property type="component" value="Unassembled WGS sequence"/>
</dbReference>
<dbReference type="InterPro" id="IPR053863">
    <property type="entry name" value="Glyoxy/Ble-like_N"/>
</dbReference>